<dbReference type="PROSITE" id="PS00108">
    <property type="entry name" value="PROTEIN_KINASE_ST"/>
    <property type="match status" value="1"/>
</dbReference>
<dbReference type="PANTHER" id="PTHR24361">
    <property type="entry name" value="MITOGEN-ACTIVATED KINASE KINASE KINASE"/>
    <property type="match status" value="1"/>
</dbReference>
<dbReference type="InterPro" id="IPR053235">
    <property type="entry name" value="Ser_Thr_kinase"/>
</dbReference>
<organism evidence="2">
    <name type="scientific">Oppiella nova</name>
    <dbReference type="NCBI Taxonomy" id="334625"/>
    <lineage>
        <taxon>Eukaryota</taxon>
        <taxon>Metazoa</taxon>
        <taxon>Ecdysozoa</taxon>
        <taxon>Arthropoda</taxon>
        <taxon>Chelicerata</taxon>
        <taxon>Arachnida</taxon>
        <taxon>Acari</taxon>
        <taxon>Acariformes</taxon>
        <taxon>Sarcoptiformes</taxon>
        <taxon>Oribatida</taxon>
        <taxon>Brachypylina</taxon>
        <taxon>Oppioidea</taxon>
        <taxon>Oppiidae</taxon>
        <taxon>Oppiella</taxon>
    </lineage>
</organism>
<dbReference type="EMBL" id="OC942493">
    <property type="protein sequence ID" value="CAD7662410.1"/>
    <property type="molecule type" value="Genomic_DNA"/>
</dbReference>
<dbReference type="GO" id="GO:0005737">
    <property type="term" value="C:cytoplasm"/>
    <property type="evidence" value="ECO:0007669"/>
    <property type="project" value="TreeGrafter"/>
</dbReference>
<dbReference type="EMBL" id="CAJPVJ010027668">
    <property type="protein sequence ID" value="CAG2179546.1"/>
    <property type="molecule type" value="Genomic_DNA"/>
</dbReference>
<dbReference type="SMART" id="SM00220">
    <property type="entry name" value="S_TKc"/>
    <property type="match status" value="1"/>
</dbReference>
<dbReference type="OrthoDB" id="541276at2759"/>
<dbReference type="GO" id="GO:0005524">
    <property type="term" value="F:ATP binding"/>
    <property type="evidence" value="ECO:0007669"/>
    <property type="project" value="InterPro"/>
</dbReference>
<dbReference type="GO" id="GO:0004674">
    <property type="term" value="F:protein serine/threonine kinase activity"/>
    <property type="evidence" value="ECO:0007669"/>
    <property type="project" value="TreeGrafter"/>
</dbReference>
<dbReference type="Gene3D" id="1.10.510.10">
    <property type="entry name" value="Transferase(Phosphotransferase) domain 1"/>
    <property type="match status" value="1"/>
</dbReference>
<dbReference type="AlphaFoldDB" id="A0A7R9MM55"/>
<reference evidence="2" key="1">
    <citation type="submission" date="2020-11" db="EMBL/GenBank/DDBJ databases">
        <authorList>
            <person name="Tran Van P."/>
        </authorList>
    </citation>
    <scope>NUCLEOTIDE SEQUENCE</scope>
</reference>
<dbReference type="Pfam" id="PF00069">
    <property type="entry name" value="Pkinase"/>
    <property type="match status" value="1"/>
</dbReference>
<dbReference type="InterPro" id="IPR011009">
    <property type="entry name" value="Kinase-like_dom_sf"/>
</dbReference>
<name>A0A7R9MM55_9ACAR</name>
<proteinExistence type="predicted"/>
<evidence type="ECO:0000313" key="2">
    <source>
        <dbReference type="EMBL" id="CAD7662410.1"/>
    </source>
</evidence>
<feature type="non-terminal residue" evidence="2">
    <location>
        <position position="165"/>
    </location>
</feature>
<evidence type="ECO:0000313" key="3">
    <source>
        <dbReference type="Proteomes" id="UP000728032"/>
    </source>
</evidence>
<accession>A0A7R9MM55</accession>
<protein>
    <recommendedName>
        <fullName evidence="1">Protein kinase domain-containing protein</fullName>
    </recommendedName>
</protein>
<dbReference type="InterPro" id="IPR008271">
    <property type="entry name" value="Ser/Thr_kinase_AS"/>
</dbReference>
<dbReference type="Proteomes" id="UP000728032">
    <property type="component" value="Unassembled WGS sequence"/>
</dbReference>
<evidence type="ECO:0000259" key="1">
    <source>
        <dbReference type="PROSITE" id="PS50011"/>
    </source>
</evidence>
<dbReference type="SUPFAM" id="SSF56112">
    <property type="entry name" value="Protein kinase-like (PK-like)"/>
    <property type="match status" value="1"/>
</dbReference>
<dbReference type="InterPro" id="IPR000719">
    <property type="entry name" value="Prot_kinase_dom"/>
</dbReference>
<dbReference type="PROSITE" id="PS50011">
    <property type="entry name" value="PROTEIN_KINASE_DOM"/>
    <property type="match status" value="1"/>
</dbReference>
<gene>
    <name evidence="2" type="ORF">ONB1V03_LOCUS18970</name>
</gene>
<keyword evidence="3" id="KW-1185">Reference proteome</keyword>
<feature type="domain" description="Protein kinase" evidence="1">
    <location>
        <begin position="21"/>
        <end position="165"/>
    </location>
</feature>
<sequence length="165" mass="18972">MSNPPINIDSKTAAVFQRKNYELVRALSSGSFGQVFMAKRTDGSDEIVAVKVMDLDKANDNLKNKFYPREMKAMIDANHRYIIRLYDIFRSNHKLYIFMEFAGNGDLSGYIKKHKAIPEQLACRWFTQTSEGLSYLHNGLFIAHRDIKLDNVLLNSENEAKLSDF</sequence>